<reference evidence="13 14" key="1">
    <citation type="submission" date="2019-03" db="EMBL/GenBank/DDBJ databases">
        <title>Genomic Encyclopedia of Type Strains, Phase IV (KMG-IV): sequencing the most valuable type-strain genomes for metagenomic binning, comparative biology and taxonomic classification.</title>
        <authorList>
            <person name="Goeker M."/>
        </authorList>
    </citation>
    <scope>NUCLEOTIDE SEQUENCE [LARGE SCALE GENOMIC DNA]</scope>
    <source>
        <strain evidence="13 14">DSM 13605</strain>
    </source>
</reference>
<evidence type="ECO:0000313" key="13">
    <source>
        <dbReference type="EMBL" id="TCT25709.1"/>
    </source>
</evidence>
<feature type="transmembrane region" description="Helical" evidence="10">
    <location>
        <begin position="399"/>
        <end position="418"/>
    </location>
</feature>
<keyword evidence="6 10" id="KW-1133">Transmembrane helix</keyword>
<evidence type="ECO:0000256" key="7">
    <source>
        <dbReference type="ARBA" id="ARBA00023004"/>
    </source>
</evidence>
<dbReference type="Pfam" id="PF03239">
    <property type="entry name" value="FTR1"/>
    <property type="match status" value="2"/>
</dbReference>
<dbReference type="GO" id="GO:0033573">
    <property type="term" value="C:high-affinity iron permease complex"/>
    <property type="evidence" value="ECO:0007669"/>
    <property type="project" value="InterPro"/>
</dbReference>
<keyword evidence="7 9" id="KW-0408">Iron</keyword>
<dbReference type="GO" id="GO:0009055">
    <property type="term" value="F:electron transfer activity"/>
    <property type="evidence" value="ECO:0007669"/>
    <property type="project" value="InterPro"/>
</dbReference>
<feature type="domain" description="Cytochrome c" evidence="12">
    <location>
        <begin position="131"/>
        <end position="276"/>
    </location>
</feature>
<comment type="subcellular location">
    <subcellularLocation>
        <location evidence="1">Membrane</location>
        <topology evidence="1">Multi-pass membrane protein</topology>
    </subcellularLocation>
</comment>
<evidence type="ECO:0000256" key="5">
    <source>
        <dbReference type="ARBA" id="ARBA00022723"/>
    </source>
</evidence>
<evidence type="ECO:0000256" key="3">
    <source>
        <dbReference type="ARBA" id="ARBA00022617"/>
    </source>
</evidence>
<keyword evidence="5 9" id="KW-0479">Metal-binding</keyword>
<accession>A0A4R3NEQ3</accession>
<dbReference type="GO" id="GO:0020037">
    <property type="term" value="F:heme binding"/>
    <property type="evidence" value="ECO:0007669"/>
    <property type="project" value="InterPro"/>
</dbReference>
<dbReference type="PANTHER" id="PTHR31632:SF2">
    <property type="entry name" value="PLASMA MEMBRANE IRON PERMEASE"/>
    <property type="match status" value="1"/>
</dbReference>
<evidence type="ECO:0000256" key="1">
    <source>
        <dbReference type="ARBA" id="ARBA00004141"/>
    </source>
</evidence>
<dbReference type="InterPro" id="IPR004923">
    <property type="entry name" value="FTR1/Fip1/EfeU"/>
</dbReference>
<keyword evidence="3 9" id="KW-0349">Heme</keyword>
<dbReference type="InterPro" id="IPR009056">
    <property type="entry name" value="Cyt_c-like_dom"/>
</dbReference>
<gene>
    <name evidence="13" type="ORF">EDC34_10133</name>
</gene>
<dbReference type="AlphaFoldDB" id="A0A4R3NEQ3"/>
<dbReference type="EMBL" id="SMAP01000001">
    <property type="protein sequence ID" value="TCT25709.1"/>
    <property type="molecule type" value="Genomic_DNA"/>
</dbReference>
<feature type="signal peptide" evidence="11">
    <location>
        <begin position="1"/>
        <end position="23"/>
    </location>
</feature>
<dbReference type="PROSITE" id="PS51007">
    <property type="entry name" value="CYTC"/>
    <property type="match status" value="1"/>
</dbReference>
<dbReference type="GO" id="GO:0046872">
    <property type="term" value="F:metal ion binding"/>
    <property type="evidence" value="ECO:0007669"/>
    <property type="project" value="UniProtKB-KW"/>
</dbReference>
<dbReference type="Pfam" id="PF00034">
    <property type="entry name" value="Cytochrom_C"/>
    <property type="match status" value="1"/>
</dbReference>
<dbReference type="RefSeq" id="WP_165921003.1">
    <property type="nucleotide sequence ID" value="NZ_MSZW01000013.1"/>
</dbReference>
<evidence type="ECO:0000256" key="4">
    <source>
        <dbReference type="ARBA" id="ARBA00022692"/>
    </source>
</evidence>
<evidence type="ECO:0000259" key="12">
    <source>
        <dbReference type="PROSITE" id="PS51007"/>
    </source>
</evidence>
<sequence>MTNSLCRCLLIAFLAWLSFPAFAAAPSAVNPRQTWQLLDYVAVDYGAAVKSGSVASEAEYAEMREFAGAVRTQLAALPSTPGQAGLIAQADQLVTAVESKADARHVADLAHRLADGLLANYPVGAVPATPPDPARGAQLYAAQCTACHGPAGHGDGPAAASLDPPPIAFTDATRAAQRSPFALYEAISQGIQGTAMTGFSSLPEADRWALAFYVGSLSHSPQMRAEGEALWRDAPAWHQRIPTLEALTRTSEADLIGAGSQDTQARAIIAYLRGQPQAVQTAASGVAAVQSLALARQRMAESLRAYQAGDAGQAKTAALSAYLDGVEPVEPTLAARDNALMRELETTMARYRDAIGRRVPASDATAQATQVSALFDRAEAVLQDAHTDRTTAFLGSFTILLREGIEALLIVIGMIAFLRKAERREVLPAVHAGWVGALLAGVATWAIATHLVDVSGANREVTEGVSALFAAVVLLSVGIWMHQKSLAGRWQQYLHAKVSAALTRRSAVFLFLVAFVAVYREVFETILFFIAMWNQENSTAILGGLVAGSVVLAGVAYWMLRMSKRLPIGQFFSISSILIAVLAVVLVGKGIAALQEAGWVGQALVAAPRIDWLGVYPSWQSLLAQLAVAVIAIGGFYFNARNSRVPAQAVKGDRAQ</sequence>
<evidence type="ECO:0000256" key="2">
    <source>
        <dbReference type="ARBA" id="ARBA00008333"/>
    </source>
</evidence>
<dbReference type="Gene3D" id="1.10.760.10">
    <property type="entry name" value="Cytochrome c-like domain"/>
    <property type="match status" value="1"/>
</dbReference>
<dbReference type="InterPro" id="IPR036909">
    <property type="entry name" value="Cyt_c-like_dom_sf"/>
</dbReference>
<feature type="transmembrane region" description="Helical" evidence="10">
    <location>
        <begin position="507"/>
        <end position="533"/>
    </location>
</feature>
<keyword evidence="11" id="KW-0732">Signal</keyword>
<dbReference type="Proteomes" id="UP000295414">
    <property type="component" value="Unassembled WGS sequence"/>
</dbReference>
<evidence type="ECO:0000256" key="11">
    <source>
        <dbReference type="SAM" id="SignalP"/>
    </source>
</evidence>
<protein>
    <submittedName>
        <fullName evidence="13">High-affinity iron transporter</fullName>
    </submittedName>
</protein>
<feature type="transmembrane region" description="Helical" evidence="10">
    <location>
        <begin position="539"/>
        <end position="560"/>
    </location>
</feature>
<comment type="caution">
    <text evidence="13">The sequence shown here is derived from an EMBL/GenBank/DDBJ whole genome shotgun (WGS) entry which is preliminary data.</text>
</comment>
<evidence type="ECO:0000256" key="8">
    <source>
        <dbReference type="ARBA" id="ARBA00023136"/>
    </source>
</evidence>
<name>A0A4R3NEQ3_9GAMM</name>
<feature type="chain" id="PRO_5020756544" evidence="11">
    <location>
        <begin position="24"/>
        <end position="656"/>
    </location>
</feature>
<evidence type="ECO:0000313" key="14">
    <source>
        <dbReference type="Proteomes" id="UP000295414"/>
    </source>
</evidence>
<feature type="transmembrane region" description="Helical" evidence="10">
    <location>
        <begin position="572"/>
        <end position="594"/>
    </location>
</feature>
<proteinExistence type="inferred from homology"/>
<evidence type="ECO:0000256" key="10">
    <source>
        <dbReference type="SAM" id="Phobius"/>
    </source>
</evidence>
<feature type="transmembrane region" description="Helical" evidence="10">
    <location>
        <begin position="464"/>
        <end position="481"/>
    </location>
</feature>
<feature type="transmembrane region" description="Helical" evidence="10">
    <location>
        <begin position="430"/>
        <end position="452"/>
    </location>
</feature>
<organism evidence="13 14">
    <name type="scientific">Thermomonas haemolytica</name>
    <dbReference type="NCBI Taxonomy" id="141949"/>
    <lineage>
        <taxon>Bacteria</taxon>
        <taxon>Pseudomonadati</taxon>
        <taxon>Pseudomonadota</taxon>
        <taxon>Gammaproteobacteria</taxon>
        <taxon>Lysobacterales</taxon>
        <taxon>Lysobacteraceae</taxon>
        <taxon>Thermomonas</taxon>
    </lineage>
</organism>
<dbReference type="SUPFAM" id="SSF46626">
    <property type="entry name" value="Cytochrome c"/>
    <property type="match status" value="1"/>
</dbReference>
<evidence type="ECO:0000256" key="9">
    <source>
        <dbReference type="PROSITE-ProRule" id="PRU00433"/>
    </source>
</evidence>
<keyword evidence="14" id="KW-1185">Reference proteome</keyword>
<keyword evidence="4 10" id="KW-0812">Transmembrane</keyword>
<evidence type="ECO:0000256" key="6">
    <source>
        <dbReference type="ARBA" id="ARBA00022989"/>
    </source>
</evidence>
<feature type="transmembrane region" description="Helical" evidence="10">
    <location>
        <begin position="619"/>
        <end position="638"/>
    </location>
</feature>
<comment type="similarity">
    <text evidence="2">Belongs to the oxidase-dependent Fe transporter (OFeT) (TC 9.A.10.1) family.</text>
</comment>
<dbReference type="GO" id="GO:0015093">
    <property type="term" value="F:ferrous iron transmembrane transporter activity"/>
    <property type="evidence" value="ECO:0007669"/>
    <property type="project" value="TreeGrafter"/>
</dbReference>
<keyword evidence="8 10" id="KW-0472">Membrane</keyword>
<dbReference type="PANTHER" id="PTHR31632">
    <property type="entry name" value="IRON TRANSPORTER FTH1"/>
    <property type="match status" value="1"/>
</dbReference>